<dbReference type="Proteomes" id="UP000326178">
    <property type="component" value="Chromosome"/>
</dbReference>
<sequence length="104" mass="11167">MARCTATTLIAPPGPLVPLLEDARPASVRCELGAGHHGDHAQMLWDDDADEVAVWARWDERRSRLLPLRWCPVPDGAGEACGLFANHPPGHEWEIADPAGGEGG</sequence>
<name>A0A5J6FBR1_9ACTN</name>
<evidence type="ECO:0000313" key="1">
    <source>
        <dbReference type="EMBL" id="QEU72944.1"/>
    </source>
</evidence>
<gene>
    <name evidence="1" type="ORF">CP967_13865</name>
</gene>
<accession>A0A5J6FBR1</accession>
<dbReference type="AlphaFoldDB" id="A0A5J6FBR1"/>
<dbReference type="OrthoDB" id="4198371at2"/>
<organism evidence="1 2">
    <name type="scientific">Streptomyces nitrosporeus</name>
    <dbReference type="NCBI Taxonomy" id="28894"/>
    <lineage>
        <taxon>Bacteria</taxon>
        <taxon>Bacillati</taxon>
        <taxon>Actinomycetota</taxon>
        <taxon>Actinomycetes</taxon>
        <taxon>Kitasatosporales</taxon>
        <taxon>Streptomycetaceae</taxon>
        <taxon>Streptomyces</taxon>
    </lineage>
</organism>
<protein>
    <submittedName>
        <fullName evidence="1">Uncharacterized protein</fullName>
    </submittedName>
</protein>
<dbReference type="EMBL" id="CP023702">
    <property type="protein sequence ID" value="QEU72944.1"/>
    <property type="molecule type" value="Genomic_DNA"/>
</dbReference>
<dbReference type="RefSeq" id="WP_150488270.1">
    <property type="nucleotide sequence ID" value="NZ_BMUV01000016.1"/>
</dbReference>
<proteinExistence type="predicted"/>
<reference evidence="1 2" key="1">
    <citation type="submission" date="2017-09" db="EMBL/GenBank/DDBJ databases">
        <authorList>
            <person name="Lee N."/>
            <person name="Cho B.-K."/>
        </authorList>
    </citation>
    <scope>NUCLEOTIDE SEQUENCE [LARGE SCALE GENOMIC DNA]</scope>
    <source>
        <strain evidence="1 2">ATCC 12769</strain>
    </source>
</reference>
<dbReference type="KEGG" id="snk:CP967_13865"/>
<keyword evidence="2" id="KW-1185">Reference proteome</keyword>
<evidence type="ECO:0000313" key="2">
    <source>
        <dbReference type="Proteomes" id="UP000326178"/>
    </source>
</evidence>